<organism evidence="2 3">
    <name type="scientific">Candidatus Portnoybacteria bacterium CG11_big_fil_rev_8_21_14_0_20_44_10</name>
    <dbReference type="NCBI Taxonomy" id="1974818"/>
    <lineage>
        <taxon>Bacteria</taxon>
        <taxon>Candidatus Portnoyibacteriota</taxon>
    </lineage>
</organism>
<keyword evidence="1" id="KW-0812">Transmembrane</keyword>
<feature type="transmembrane region" description="Helical" evidence="1">
    <location>
        <begin position="137"/>
        <end position="161"/>
    </location>
</feature>
<feature type="transmembrane region" description="Helical" evidence="1">
    <location>
        <begin position="103"/>
        <end position="125"/>
    </location>
</feature>
<dbReference type="Proteomes" id="UP000231550">
    <property type="component" value="Unassembled WGS sequence"/>
</dbReference>
<name>A0A2H0KQV4_9BACT</name>
<keyword evidence="1" id="KW-1133">Transmembrane helix</keyword>
<feature type="transmembrane region" description="Helical" evidence="1">
    <location>
        <begin position="32"/>
        <end position="51"/>
    </location>
</feature>
<protein>
    <recommendedName>
        <fullName evidence="4">Colicin V production protein</fullName>
    </recommendedName>
</protein>
<feature type="transmembrane region" description="Helical" evidence="1">
    <location>
        <begin position="63"/>
        <end position="83"/>
    </location>
</feature>
<evidence type="ECO:0000313" key="2">
    <source>
        <dbReference type="EMBL" id="PIQ74540.1"/>
    </source>
</evidence>
<evidence type="ECO:0000256" key="1">
    <source>
        <dbReference type="SAM" id="Phobius"/>
    </source>
</evidence>
<keyword evidence="1" id="KW-0472">Membrane</keyword>
<proteinExistence type="predicted"/>
<evidence type="ECO:0000313" key="3">
    <source>
        <dbReference type="Proteomes" id="UP000231550"/>
    </source>
</evidence>
<dbReference type="EMBL" id="PCVN01000040">
    <property type="protein sequence ID" value="PIQ74540.1"/>
    <property type="molecule type" value="Genomic_DNA"/>
</dbReference>
<accession>A0A2H0KQV4</accession>
<feature type="transmembrane region" description="Helical" evidence="1">
    <location>
        <begin position="6"/>
        <end position="25"/>
    </location>
</feature>
<gene>
    <name evidence="2" type="ORF">COV85_01570</name>
</gene>
<reference evidence="2 3" key="1">
    <citation type="submission" date="2017-09" db="EMBL/GenBank/DDBJ databases">
        <title>Depth-based differentiation of microbial function through sediment-hosted aquifers and enrichment of novel symbionts in the deep terrestrial subsurface.</title>
        <authorList>
            <person name="Probst A.J."/>
            <person name="Ladd B."/>
            <person name="Jarett J.K."/>
            <person name="Geller-Mcgrath D.E."/>
            <person name="Sieber C.M."/>
            <person name="Emerson J.B."/>
            <person name="Anantharaman K."/>
            <person name="Thomas B.C."/>
            <person name="Malmstrom R."/>
            <person name="Stieglmeier M."/>
            <person name="Klingl A."/>
            <person name="Woyke T."/>
            <person name="Ryan C.M."/>
            <person name="Banfield J.F."/>
        </authorList>
    </citation>
    <scope>NUCLEOTIDE SEQUENCE [LARGE SCALE GENOMIC DNA]</scope>
    <source>
        <strain evidence="2">CG11_big_fil_rev_8_21_14_0_20_44_10</strain>
    </source>
</reference>
<dbReference type="AlphaFoldDB" id="A0A2H0KQV4"/>
<sequence>MGSVTFSWDLLILLICISAIFSYGLTSGRGRMVSLILSTYFSLVLISFFPWAAASSWLGNKGLLSPSFKAFLFLAIAVAISFLMPRSFLGSGLGGKRVGRGSWFYMILFSLCEAGILVAVVLSFLPQKIMADLNPLIGQFFVGAVPQFFWILLPMLVLVLLKPGRTEL</sequence>
<comment type="caution">
    <text evidence="2">The sequence shown here is derived from an EMBL/GenBank/DDBJ whole genome shotgun (WGS) entry which is preliminary data.</text>
</comment>
<evidence type="ECO:0008006" key="4">
    <source>
        <dbReference type="Google" id="ProtNLM"/>
    </source>
</evidence>